<dbReference type="KEGG" id="zal:AZF00_16980"/>
<sequence>MDMTHDKRKAAPGVPDNALSMLTDLQKIALRRIENFGWQLKFIRHPSFEPPLVVVENSTGVNIGVLEEDGGVNLNPQIILRD</sequence>
<dbReference type="AlphaFoldDB" id="A0A127M9J4"/>
<gene>
    <name evidence="1" type="ORF">AZF00_16980</name>
</gene>
<organism evidence="1 2">
    <name type="scientific">Zhongshania aliphaticivorans</name>
    <dbReference type="NCBI Taxonomy" id="1470434"/>
    <lineage>
        <taxon>Bacteria</taxon>
        <taxon>Pseudomonadati</taxon>
        <taxon>Pseudomonadota</taxon>
        <taxon>Gammaproteobacteria</taxon>
        <taxon>Cellvibrionales</taxon>
        <taxon>Spongiibacteraceae</taxon>
        <taxon>Zhongshania</taxon>
    </lineage>
</organism>
<proteinExistence type="predicted"/>
<evidence type="ECO:0000313" key="1">
    <source>
        <dbReference type="EMBL" id="AMO69890.1"/>
    </source>
</evidence>
<evidence type="ECO:0000313" key="2">
    <source>
        <dbReference type="Proteomes" id="UP000074119"/>
    </source>
</evidence>
<accession>A0A127M9J4</accession>
<name>A0A127M9J4_9GAMM</name>
<dbReference type="EMBL" id="CP014544">
    <property type="protein sequence ID" value="AMO69890.1"/>
    <property type="molecule type" value="Genomic_DNA"/>
</dbReference>
<protein>
    <submittedName>
        <fullName evidence="1">Uncharacterized protein</fullName>
    </submittedName>
</protein>
<reference evidence="1 2" key="1">
    <citation type="submission" date="2015-12" db="EMBL/GenBank/DDBJ databases">
        <authorList>
            <person name="Shamseldin A."/>
            <person name="Moawad H."/>
            <person name="Abd El-Rahim W.M."/>
            <person name="Sadowsky M.J."/>
        </authorList>
    </citation>
    <scope>NUCLEOTIDE SEQUENCE [LARGE SCALE GENOMIC DNA]</scope>
    <source>
        <strain evidence="1 2">SM2</strain>
    </source>
</reference>
<dbReference type="RefSeq" id="WP_062384371.1">
    <property type="nucleotide sequence ID" value="NZ_CP014544.1"/>
</dbReference>
<dbReference type="Proteomes" id="UP000074119">
    <property type="component" value="Chromosome"/>
</dbReference>